<evidence type="ECO:0000313" key="3">
    <source>
        <dbReference type="EMBL" id="MDI5974428.1"/>
    </source>
</evidence>
<dbReference type="EMBL" id="JABXJJ020000076">
    <property type="protein sequence ID" value="MDI5974428.1"/>
    <property type="molecule type" value="Genomic_DNA"/>
</dbReference>
<evidence type="ECO:0000313" key="2">
    <source>
        <dbReference type="EMBL" id="MDI5967675.1"/>
    </source>
</evidence>
<keyword evidence="4" id="KW-1185">Reference proteome</keyword>
<dbReference type="AlphaFoldDB" id="A0AA90KC25"/>
<evidence type="ECO:0000256" key="1">
    <source>
        <dbReference type="SAM" id="Phobius"/>
    </source>
</evidence>
<keyword evidence="1" id="KW-1133">Transmembrane helix</keyword>
<comment type="caution">
    <text evidence="3">The sequence shown here is derived from an EMBL/GenBank/DDBJ whole genome shotgun (WGS) entry which is preliminary data.</text>
</comment>
<organism evidence="3">
    <name type="scientific">Streptantibioticus silvisoli</name>
    <dbReference type="NCBI Taxonomy" id="2705255"/>
    <lineage>
        <taxon>Bacteria</taxon>
        <taxon>Bacillati</taxon>
        <taxon>Actinomycetota</taxon>
        <taxon>Actinomycetes</taxon>
        <taxon>Kitasatosporales</taxon>
        <taxon>Streptomycetaceae</taxon>
        <taxon>Streptantibioticus</taxon>
    </lineage>
</organism>
<accession>A0AA90KC25</accession>
<evidence type="ECO:0008006" key="5">
    <source>
        <dbReference type="Google" id="ProtNLM"/>
    </source>
</evidence>
<protein>
    <recommendedName>
        <fullName evidence="5">Small hydrophobic membrane protein</fullName>
    </recommendedName>
</protein>
<dbReference type="EMBL" id="JAAGKO020000110">
    <property type="protein sequence ID" value="MDI5967675.1"/>
    <property type="molecule type" value="Genomic_DNA"/>
</dbReference>
<proteinExistence type="predicted"/>
<sequence length="51" mass="5321">MALALIVIVLGTLFGAASYATAPVLIAASVAIAGWLLVFAVRERVSRARHN</sequence>
<evidence type="ECO:0000313" key="4">
    <source>
        <dbReference type="Proteomes" id="UP001156398"/>
    </source>
</evidence>
<name>A0AA90KC25_9ACTN</name>
<feature type="transmembrane region" description="Helical" evidence="1">
    <location>
        <begin position="25"/>
        <end position="41"/>
    </location>
</feature>
<keyword evidence="1" id="KW-0812">Transmembrane</keyword>
<reference evidence="3 4" key="1">
    <citation type="submission" date="2023-05" db="EMBL/GenBank/DDBJ databases">
        <title>Streptantibioticus silvisoli sp. nov., acidotolerant actinomycetes 1 from pine litter.</title>
        <authorList>
            <person name="Swiecimska M."/>
            <person name="Golinska P."/>
            <person name="Sangal V."/>
            <person name="Wachnowicz B."/>
            <person name="Goodfellow M."/>
        </authorList>
    </citation>
    <scope>NUCLEOTIDE SEQUENCE</scope>
    <source>
        <strain evidence="3">SL13</strain>
        <strain evidence="2 4">SL54</strain>
    </source>
</reference>
<gene>
    <name evidence="2" type="ORF">POF43_033980</name>
    <name evidence="3" type="ORF">POF50_034640</name>
</gene>
<dbReference type="RefSeq" id="WP_271317831.1">
    <property type="nucleotide sequence ID" value="NZ_JAAGKO020000110.1"/>
</dbReference>
<dbReference type="Proteomes" id="UP001156398">
    <property type="component" value="Unassembled WGS sequence"/>
</dbReference>
<keyword evidence="1" id="KW-0472">Membrane</keyword>